<dbReference type="AlphaFoldDB" id="A0A1M5Z061"/>
<dbReference type="Proteomes" id="UP000184608">
    <property type="component" value="Unassembled WGS sequence"/>
</dbReference>
<sequence>MIGNATVADALLDRLIHNSHRIELAGESMRKLAQSGQVG</sequence>
<protein>
    <recommendedName>
        <fullName evidence="1">IstB-like ATP-binding domain-containing protein</fullName>
    </recommendedName>
</protein>
<dbReference type="InterPro" id="IPR002611">
    <property type="entry name" value="IstB_ATP-bd"/>
</dbReference>
<feature type="domain" description="IstB-like ATP-binding" evidence="1">
    <location>
        <begin position="2"/>
        <end position="34"/>
    </location>
</feature>
<evidence type="ECO:0000313" key="3">
    <source>
        <dbReference type="Proteomes" id="UP000184608"/>
    </source>
</evidence>
<gene>
    <name evidence="2" type="ORF">VA7868_02116</name>
</gene>
<proteinExistence type="predicted"/>
<reference evidence="2 3" key="1">
    <citation type="submission" date="2016-11" db="EMBL/GenBank/DDBJ databases">
        <authorList>
            <person name="Jaros S."/>
            <person name="Januszkiewicz K."/>
            <person name="Wedrychowicz H."/>
        </authorList>
    </citation>
    <scope>NUCLEOTIDE SEQUENCE [LARGE SCALE GENOMIC DNA]</scope>
    <source>
        <strain evidence="2 3">CECT 7868</strain>
    </source>
</reference>
<dbReference type="Pfam" id="PF01695">
    <property type="entry name" value="IstB_IS21"/>
    <property type="match status" value="1"/>
</dbReference>
<dbReference type="STRING" id="1216006.VA7868_02116"/>
<dbReference type="EMBL" id="FQXZ01000019">
    <property type="protein sequence ID" value="SHI17283.1"/>
    <property type="molecule type" value="Genomic_DNA"/>
</dbReference>
<dbReference type="GO" id="GO:0005524">
    <property type="term" value="F:ATP binding"/>
    <property type="evidence" value="ECO:0007669"/>
    <property type="project" value="InterPro"/>
</dbReference>
<evidence type="ECO:0000259" key="1">
    <source>
        <dbReference type="Pfam" id="PF01695"/>
    </source>
</evidence>
<evidence type="ECO:0000313" key="2">
    <source>
        <dbReference type="EMBL" id="SHI17283.1"/>
    </source>
</evidence>
<organism evidence="2 3">
    <name type="scientific">Vibrio aerogenes CECT 7868</name>
    <dbReference type="NCBI Taxonomy" id="1216006"/>
    <lineage>
        <taxon>Bacteria</taxon>
        <taxon>Pseudomonadati</taxon>
        <taxon>Pseudomonadota</taxon>
        <taxon>Gammaproteobacteria</taxon>
        <taxon>Vibrionales</taxon>
        <taxon>Vibrionaceae</taxon>
        <taxon>Vibrio</taxon>
    </lineage>
</organism>
<name>A0A1M5Z061_9VIBR</name>
<accession>A0A1M5Z061</accession>
<keyword evidence="3" id="KW-1185">Reference proteome</keyword>